<dbReference type="Proteomes" id="UP001055167">
    <property type="component" value="Unassembled WGS sequence"/>
</dbReference>
<keyword evidence="2 4" id="KW-0560">Oxidoreductase</keyword>
<dbReference type="SUPFAM" id="SSF51735">
    <property type="entry name" value="NAD(P)-binding Rossmann-fold domains"/>
    <property type="match status" value="1"/>
</dbReference>
<evidence type="ECO:0000256" key="3">
    <source>
        <dbReference type="ARBA" id="ARBA00023027"/>
    </source>
</evidence>
<dbReference type="InterPro" id="IPR036291">
    <property type="entry name" value="NAD(P)-bd_dom_sf"/>
</dbReference>
<sequence>MKLLLTHTPRMRDQYYGSRALAALRAVGEVRLHEADDPLDPAALARAAGGVDLVVADRATAVPAEVLAALPDLRAVLRVAVDISTIDVAAASAAGILVTRARPGFVAAVTELALGFLVDLSRGISRTTADYQAGRRPEALMGRQLAGSTAGIIGYGAIGRNLGPLLARLGMTVLVSDPHVRVTEPGLSQVGFGELLARADYVICLAVATEATENLIDAAAIAHMRPDAVLLNLARGNLVDEAALAAALREGRLAGAALDVGRAPDQMPSRLLAALPQVVATPHVGGLTPPAIEAQAMETAAQAAALARGEVPDGAVNPEHWTRRPPA</sequence>
<dbReference type="InterPro" id="IPR050857">
    <property type="entry name" value="D-2-hydroxyacid_DH"/>
</dbReference>
<organism evidence="7 8">
    <name type="scientific">Methylobacterium crusticola</name>
    <dbReference type="NCBI Taxonomy" id="1697972"/>
    <lineage>
        <taxon>Bacteria</taxon>
        <taxon>Pseudomonadati</taxon>
        <taxon>Pseudomonadota</taxon>
        <taxon>Alphaproteobacteria</taxon>
        <taxon>Hyphomicrobiales</taxon>
        <taxon>Methylobacteriaceae</taxon>
        <taxon>Methylobacterium</taxon>
    </lineage>
</organism>
<dbReference type="Pfam" id="PF00389">
    <property type="entry name" value="2-Hacid_dh"/>
    <property type="match status" value="1"/>
</dbReference>
<accession>A0ABQ4QVZ3</accession>
<evidence type="ECO:0000313" key="7">
    <source>
        <dbReference type="EMBL" id="GJD49516.1"/>
    </source>
</evidence>
<feature type="domain" description="D-isomer specific 2-hydroxyacid dehydrogenase catalytic" evidence="5">
    <location>
        <begin position="21"/>
        <end position="317"/>
    </location>
</feature>
<evidence type="ECO:0000256" key="4">
    <source>
        <dbReference type="RuleBase" id="RU003719"/>
    </source>
</evidence>
<evidence type="ECO:0000256" key="2">
    <source>
        <dbReference type="ARBA" id="ARBA00023002"/>
    </source>
</evidence>
<dbReference type="Gene3D" id="3.40.50.720">
    <property type="entry name" value="NAD(P)-binding Rossmann-like Domain"/>
    <property type="match status" value="2"/>
</dbReference>
<dbReference type="PROSITE" id="PS00671">
    <property type="entry name" value="D_2_HYDROXYACID_DH_3"/>
    <property type="match status" value="1"/>
</dbReference>
<dbReference type="EMBL" id="BPQH01000006">
    <property type="protein sequence ID" value="GJD49516.1"/>
    <property type="molecule type" value="Genomic_DNA"/>
</dbReference>
<dbReference type="PANTHER" id="PTHR42789:SF1">
    <property type="entry name" value="D-ISOMER SPECIFIC 2-HYDROXYACID DEHYDROGENASE FAMILY PROTEIN (AFU_ORTHOLOGUE AFUA_6G10090)"/>
    <property type="match status" value="1"/>
</dbReference>
<name>A0ABQ4QVZ3_9HYPH</name>
<evidence type="ECO:0000259" key="6">
    <source>
        <dbReference type="Pfam" id="PF02826"/>
    </source>
</evidence>
<dbReference type="InterPro" id="IPR006140">
    <property type="entry name" value="D-isomer_DH_NAD-bd"/>
</dbReference>
<dbReference type="PANTHER" id="PTHR42789">
    <property type="entry name" value="D-ISOMER SPECIFIC 2-HYDROXYACID DEHYDROGENASE FAMILY PROTEIN (AFU_ORTHOLOGUE AFUA_6G10090)"/>
    <property type="match status" value="1"/>
</dbReference>
<evidence type="ECO:0000259" key="5">
    <source>
        <dbReference type="Pfam" id="PF00389"/>
    </source>
</evidence>
<protein>
    <submittedName>
        <fullName evidence="7">Glyoxylate/hydroxypyruvate reductase B</fullName>
    </submittedName>
</protein>
<gene>
    <name evidence="7" type="primary">ghrB_1</name>
    <name evidence="7" type="ORF">OPKNFCMD_2247</name>
</gene>
<proteinExistence type="inferred from homology"/>
<evidence type="ECO:0000313" key="8">
    <source>
        <dbReference type="Proteomes" id="UP001055167"/>
    </source>
</evidence>
<dbReference type="Pfam" id="PF02826">
    <property type="entry name" value="2-Hacid_dh_C"/>
    <property type="match status" value="1"/>
</dbReference>
<dbReference type="InterPro" id="IPR029753">
    <property type="entry name" value="D-isomer_DH_CS"/>
</dbReference>
<reference evidence="7" key="2">
    <citation type="submission" date="2021-08" db="EMBL/GenBank/DDBJ databases">
        <authorList>
            <person name="Tani A."/>
            <person name="Ola A."/>
            <person name="Ogura Y."/>
            <person name="Katsura K."/>
            <person name="Hayashi T."/>
        </authorList>
    </citation>
    <scope>NUCLEOTIDE SEQUENCE</scope>
    <source>
        <strain evidence="7">KCTC 52305</strain>
    </source>
</reference>
<keyword evidence="8" id="KW-1185">Reference proteome</keyword>
<feature type="domain" description="D-isomer specific 2-hydroxyacid dehydrogenase NAD-binding" evidence="6">
    <location>
        <begin position="115"/>
        <end position="285"/>
    </location>
</feature>
<dbReference type="SUPFAM" id="SSF52283">
    <property type="entry name" value="Formate/glycerate dehydrogenase catalytic domain-like"/>
    <property type="match status" value="1"/>
</dbReference>
<comment type="similarity">
    <text evidence="1 4">Belongs to the D-isomer specific 2-hydroxyacid dehydrogenase family.</text>
</comment>
<dbReference type="InterPro" id="IPR006139">
    <property type="entry name" value="D-isomer_2_OHA_DH_cat_dom"/>
</dbReference>
<dbReference type="RefSeq" id="WP_128562527.1">
    <property type="nucleotide sequence ID" value="NZ_BPQH01000006.1"/>
</dbReference>
<reference evidence="7" key="1">
    <citation type="journal article" date="2021" name="Front. Microbiol.">
        <title>Comprehensive Comparative Genomics and Phenotyping of Methylobacterium Species.</title>
        <authorList>
            <person name="Alessa O."/>
            <person name="Ogura Y."/>
            <person name="Fujitani Y."/>
            <person name="Takami H."/>
            <person name="Hayashi T."/>
            <person name="Sahin N."/>
            <person name="Tani A."/>
        </authorList>
    </citation>
    <scope>NUCLEOTIDE SEQUENCE</scope>
    <source>
        <strain evidence="7">KCTC 52305</strain>
    </source>
</reference>
<keyword evidence="3" id="KW-0520">NAD</keyword>
<comment type="caution">
    <text evidence="7">The sequence shown here is derived from an EMBL/GenBank/DDBJ whole genome shotgun (WGS) entry which is preliminary data.</text>
</comment>
<evidence type="ECO:0000256" key="1">
    <source>
        <dbReference type="ARBA" id="ARBA00005854"/>
    </source>
</evidence>